<reference evidence="2 3" key="1">
    <citation type="submission" date="2020-08" db="EMBL/GenBank/DDBJ databases">
        <title>Genomic Encyclopedia of Type Strains, Phase IV (KMG-IV): sequencing the most valuable type-strain genomes for metagenomic binning, comparative biology and taxonomic classification.</title>
        <authorList>
            <person name="Goeker M."/>
        </authorList>
    </citation>
    <scope>NUCLEOTIDE SEQUENCE [LARGE SCALE GENOMIC DNA]</scope>
    <source>
        <strain evidence="2 3">DSM 29781</strain>
    </source>
</reference>
<accession>A0A7W8HE93</accession>
<keyword evidence="3" id="KW-1185">Reference proteome</keyword>
<protein>
    <submittedName>
        <fullName evidence="2">Uncharacterized protein</fullName>
    </submittedName>
</protein>
<keyword evidence="1" id="KW-0812">Transmembrane</keyword>
<feature type="transmembrane region" description="Helical" evidence="1">
    <location>
        <begin position="12"/>
        <end position="34"/>
    </location>
</feature>
<dbReference type="Proteomes" id="UP000532440">
    <property type="component" value="Unassembled WGS sequence"/>
</dbReference>
<proteinExistence type="predicted"/>
<comment type="caution">
    <text evidence="2">The sequence shown here is derived from an EMBL/GenBank/DDBJ whole genome shotgun (WGS) entry which is preliminary data.</text>
</comment>
<feature type="transmembrane region" description="Helical" evidence="1">
    <location>
        <begin position="46"/>
        <end position="65"/>
    </location>
</feature>
<name>A0A7W8HE93_9BURK</name>
<organism evidence="2 3">
    <name type="scientific">Quisquiliibacterium transsilvanicum</name>
    <dbReference type="NCBI Taxonomy" id="1549638"/>
    <lineage>
        <taxon>Bacteria</taxon>
        <taxon>Pseudomonadati</taxon>
        <taxon>Pseudomonadota</taxon>
        <taxon>Betaproteobacteria</taxon>
        <taxon>Burkholderiales</taxon>
        <taxon>Burkholderiaceae</taxon>
        <taxon>Quisquiliibacterium</taxon>
    </lineage>
</organism>
<dbReference type="RefSeq" id="WP_183963652.1">
    <property type="nucleotide sequence ID" value="NZ_BAABEW010000016.1"/>
</dbReference>
<keyword evidence="1" id="KW-1133">Transmembrane helix</keyword>
<sequence>MEQAQRQPRHYLGIGRAAMGLSALGMAASAAIAYPYADSFSLGTQVAAHLALPVSAAVFKLGYVVRLAAHHAMGNFQAG</sequence>
<dbReference type="AlphaFoldDB" id="A0A7W8HE93"/>
<evidence type="ECO:0000313" key="3">
    <source>
        <dbReference type="Proteomes" id="UP000532440"/>
    </source>
</evidence>
<keyword evidence="1" id="KW-0472">Membrane</keyword>
<dbReference type="EMBL" id="JACHGB010000001">
    <property type="protein sequence ID" value="MBB5270350.1"/>
    <property type="molecule type" value="Genomic_DNA"/>
</dbReference>
<evidence type="ECO:0000256" key="1">
    <source>
        <dbReference type="SAM" id="Phobius"/>
    </source>
</evidence>
<gene>
    <name evidence="2" type="ORF">HNQ70_000334</name>
</gene>
<evidence type="ECO:0000313" key="2">
    <source>
        <dbReference type="EMBL" id="MBB5270350.1"/>
    </source>
</evidence>